<keyword evidence="4 9" id="KW-0949">S-adenosyl-L-methionine</keyword>
<evidence type="ECO:0000256" key="2">
    <source>
        <dbReference type="ARBA" id="ARBA00022603"/>
    </source>
</evidence>
<evidence type="ECO:0000256" key="4">
    <source>
        <dbReference type="ARBA" id="ARBA00022691"/>
    </source>
</evidence>
<dbReference type="GO" id="GO:0000049">
    <property type="term" value="F:tRNA binding"/>
    <property type="evidence" value="ECO:0007669"/>
    <property type="project" value="UniProtKB-UniRule"/>
</dbReference>
<reference evidence="10" key="1">
    <citation type="submission" date="2019-05" db="EMBL/GenBank/DDBJ databases">
        <title>The de novo reference genome and transcriptome assemblies of the wild tomato species Solanum chilense.</title>
        <authorList>
            <person name="Stam R."/>
            <person name="Nosenko T."/>
            <person name="Hoerger A.C."/>
            <person name="Stephan W."/>
            <person name="Seidel M.A."/>
            <person name="Kuhn J.M.M."/>
            <person name="Haberer G."/>
            <person name="Tellier A."/>
        </authorList>
    </citation>
    <scope>NUCLEOTIDE SEQUENCE</scope>
    <source>
        <tissue evidence="10">Mature leaves</tissue>
    </source>
</reference>
<dbReference type="PANTHER" id="PTHR10631">
    <property type="entry name" value="N 2 ,N 2 -DIMETHYLGUANOSINE TRNA METHYLTRANSFERASE"/>
    <property type="match status" value="1"/>
</dbReference>
<organism evidence="10">
    <name type="scientific">Solanum chilense</name>
    <name type="common">Tomato</name>
    <name type="synonym">Lycopersicon chilense</name>
    <dbReference type="NCBI Taxonomy" id="4083"/>
    <lineage>
        <taxon>Eukaryota</taxon>
        <taxon>Viridiplantae</taxon>
        <taxon>Streptophyta</taxon>
        <taxon>Embryophyta</taxon>
        <taxon>Tracheophyta</taxon>
        <taxon>Spermatophyta</taxon>
        <taxon>Magnoliopsida</taxon>
        <taxon>eudicotyledons</taxon>
        <taxon>Gunneridae</taxon>
        <taxon>Pentapetalae</taxon>
        <taxon>asterids</taxon>
        <taxon>lamiids</taxon>
        <taxon>Solanales</taxon>
        <taxon>Solanaceae</taxon>
        <taxon>Solanoideae</taxon>
        <taxon>Solaneae</taxon>
        <taxon>Solanum</taxon>
        <taxon>Solanum subgen. Lycopersicon</taxon>
    </lineage>
</organism>
<dbReference type="SUPFAM" id="SSF53335">
    <property type="entry name" value="S-adenosyl-L-methionine-dependent methyltransferases"/>
    <property type="match status" value="1"/>
</dbReference>
<dbReference type="Gene3D" id="3.40.50.150">
    <property type="entry name" value="Vaccinia Virus protein VP39"/>
    <property type="match status" value="1"/>
</dbReference>
<evidence type="ECO:0000256" key="3">
    <source>
        <dbReference type="ARBA" id="ARBA00022679"/>
    </source>
</evidence>
<keyword evidence="2 9" id="KW-0489">Methyltransferase</keyword>
<gene>
    <name evidence="10" type="ORF">EJD97_016815</name>
</gene>
<evidence type="ECO:0000313" key="10">
    <source>
        <dbReference type="EMBL" id="TMW89680.1"/>
    </source>
</evidence>
<accession>A0A6N2B6N7</accession>
<proteinExistence type="inferred from homology"/>
<dbReference type="EMBL" id="RXGB01004441">
    <property type="protein sequence ID" value="TMW89680.1"/>
    <property type="molecule type" value="Genomic_DNA"/>
</dbReference>
<dbReference type="EC" id="2.1.1.216" evidence="7"/>
<comment type="caution">
    <text evidence="10">The sequence shown here is derived from an EMBL/GenBank/DDBJ whole genome shotgun (WGS) entry which is preliminary data.</text>
</comment>
<evidence type="ECO:0000256" key="9">
    <source>
        <dbReference type="PROSITE-ProRule" id="PRU00958"/>
    </source>
</evidence>
<keyword evidence="1 9" id="KW-0820">tRNA-binding</keyword>
<dbReference type="Gene3D" id="3.30.56.70">
    <property type="entry name" value="N2,N2-dimethylguanosine tRNA methyltransferase, C-terminal domain"/>
    <property type="match status" value="1"/>
</dbReference>
<evidence type="ECO:0000256" key="1">
    <source>
        <dbReference type="ARBA" id="ARBA00022555"/>
    </source>
</evidence>
<dbReference type="FunFam" id="3.30.56.70:FF:000001">
    <property type="entry name" value="tRNA (guanine(26)-N(2))-dimethyltransferase"/>
    <property type="match status" value="1"/>
</dbReference>
<dbReference type="GO" id="GO:0160104">
    <property type="term" value="F:tRNA (guanine(26)-N2)-dimethyltransferase activity"/>
    <property type="evidence" value="ECO:0007669"/>
    <property type="project" value="UniProtKB-EC"/>
</dbReference>
<dbReference type="Pfam" id="PF02005">
    <property type="entry name" value="TRM"/>
    <property type="match status" value="1"/>
</dbReference>
<dbReference type="PROSITE" id="PS51626">
    <property type="entry name" value="SAM_MT_TRM1"/>
    <property type="match status" value="1"/>
</dbReference>
<dbReference type="GO" id="GO:0002940">
    <property type="term" value="P:tRNA N2-guanine methylation"/>
    <property type="evidence" value="ECO:0007669"/>
    <property type="project" value="TreeGrafter"/>
</dbReference>
<evidence type="ECO:0000256" key="7">
    <source>
        <dbReference type="ARBA" id="ARBA00039099"/>
    </source>
</evidence>
<dbReference type="PANTHER" id="PTHR10631:SF3">
    <property type="entry name" value="TRNA (GUANINE(26)-N(2))-DIMETHYLTRANSFERASE"/>
    <property type="match status" value="1"/>
</dbReference>
<keyword evidence="3 9" id="KW-0808">Transferase</keyword>
<sequence length="298" mass="32851">MDFYVRVCVRIYTSASAMRNTPQKLSYVYQCNGCDSFHLQPVGRTISKSNSLRYHPGFGPAISQDCSDCGKKFNMGGPIQSAPIHDQEWVAAILADVKSIKERYPAYDRICSTLTAVSEELPDIPLFLCLHNISATLKCTSPSAVMFRSAVINAGYRTSGTHVNPLGLKADAPMHTIWDIMCCWVKKHPVKAQPSHHPGSLILAKEPVLQLSYSLIQEHCILILGDNTTDFYCSPVSGSCISALFSFHANFARAVKSSSKGKDNKVARFLPNPKRHWGPKLRAGRQITGKHVSLLGTK</sequence>
<keyword evidence="6 9" id="KW-0694">RNA-binding</keyword>
<dbReference type="InterPro" id="IPR029063">
    <property type="entry name" value="SAM-dependent_MTases_sf"/>
</dbReference>
<dbReference type="GO" id="GO:0005634">
    <property type="term" value="C:nucleus"/>
    <property type="evidence" value="ECO:0007669"/>
    <property type="project" value="TreeGrafter"/>
</dbReference>
<evidence type="ECO:0000256" key="6">
    <source>
        <dbReference type="ARBA" id="ARBA00022884"/>
    </source>
</evidence>
<name>A0A6N2B6N7_SOLCI</name>
<evidence type="ECO:0000256" key="5">
    <source>
        <dbReference type="ARBA" id="ARBA00022694"/>
    </source>
</evidence>
<protein>
    <recommendedName>
        <fullName evidence="7">tRNA (guanine(26)-N(2))-dimethyltransferase</fullName>
        <ecNumber evidence="7">2.1.1.216</ecNumber>
    </recommendedName>
</protein>
<dbReference type="InterPro" id="IPR002905">
    <property type="entry name" value="Trm1"/>
</dbReference>
<dbReference type="AlphaFoldDB" id="A0A6N2B6N7"/>
<evidence type="ECO:0000256" key="8">
    <source>
        <dbReference type="ARBA" id="ARBA00051897"/>
    </source>
</evidence>
<dbReference type="InterPro" id="IPR042296">
    <property type="entry name" value="tRNA_met_Trm1_C"/>
</dbReference>
<keyword evidence="5 9" id="KW-0819">tRNA processing</keyword>
<comment type="similarity">
    <text evidence="9">Belongs to the class I-like SAM-binding methyltransferase superfamily. Trm1 family.</text>
</comment>
<comment type="catalytic activity">
    <reaction evidence="8">
        <text>guanosine(26) in tRNA + 2 S-adenosyl-L-methionine = N(2)-dimethylguanosine(26) in tRNA + 2 S-adenosyl-L-homocysteine + 2 H(+)</text>
        <dbReference type="Rhea" id="RHEA:43140"/>
        <dbReference type="Rhea" id="RHEA-COMP:10359"/>
        <dbReference type="Rhea" id="RHEA-COMP:10360"/>
        <dbReference type="ChEBI" id="CHEBI:15378"/>
        <dbReference type="ChEBI" id="CHEBI:57856"/>
        <dbReference type="ChEBI" id="CHEBI:59789"/>
        <dbReference type="ChEBI" id="CHEBI:74269"/>
        <dbReference type="ChEBI" id="CHEBI:74513"/>
        <dbReference type="EC" id="2.1.1.216"/>
    </reaction>
</comment>